<keyword evidence="3" id="KW-1185">Reference proteome</keyword>
<accession>A0ABY1HBR8</accession>
<evidence type="ECO:0000313" key="3">
    <source>
        <dbReference type="Proteomes" id="UP000182660"/>
    </source>
</evidence>
<dbReference type="GeneID" id="61294175"/>
<protein>
    <recommendedName>
        <fullName evidence="4">DUF3306 domain-containing protein</fullName>
    </recommendedName>
</protein>
<name>A0ABY1HBR8_9GAMM</name>
<feature type="compositionally biased region" description="Acidic residues" evidence="1">
    <location>
        <begin position="172"/>
        <end position="186"/>
    </location>
</feature>
<proteinExistence type="predicted"/>
<organism evidence="2 3">
    <name type="scientific">Moritella viscosa</name>
    <dbReference type="NCBI Taxonomy" id="80854"/>
    <lineage>
        <taxon>Bacteria</taxon>
        <taxon>Pseudomonadati</taxon>
        <taxon>Pseudomonadota</taxon>
        <taxon>Gammaproteobacteria</taxon>
        <taxon>Alteromonadales</taxon>
        <taxon>Moritellaceae</taxon>
        <taxon>Moritella</taxon>
    </lineage>
</organism>
<evidence type="ECO:0000313" key="2">
    <source>
        <dbReference type="EMBL" id="SGY83480.1"/>
    </source>
</evidence>
<dbReference type="RefSeq" id="WP_075470978.1">
    <property type="nucleotide sequence ID" value="NZ_CAWQZC010000056.1"/>
</dbReference>
<evidence type="ECO:0000256" key="1">
    <source>
        <dbReference type="SAM" id="MobiDB-lite"/>
    </source>
</evidence>
<dbReference type="InterPro" id="IPR021735">
    <property type="entry name" value="DUF3306"/>
</dbReference>
<comment type="caution">
    <text evidence="2">The sequence shown here is derived from an EMBL/GenBank/DDBJ whole genome shotgun (WGS) entry which is preliminary data.</text>
</comment>
<dbReference type="EMBL" id="FPLJ01000016">
    <property type="protein sequence ID" value="SGY83480.1"/>
    <property type="molecule type" value="Genomic_DNA"/>
</dbReference>
<dbReference type="Proteomes" id="UP000182660">
    <property type="component" value="Unassembled WGS sequence"/>
</dbReference>
<dbReference type="Pfam" id="PF11748">
    <property type="entry name" value="DUF3306"/>
    <property type="match status" value="1"/>
</dbReference>
<feature type="region of interest" description="Disordered" evidence="1">
    <location>
        <begin position="162"/>
        <end position="208"/>
    </location>
</feature>
<evidence type="ECO:0008006" key="4">
    <source>
        <dbReference type="Google" id="ProtNLM"/>
    </source>
</evidence>
<sequence>MATNFFQRWSSRSLTAKDKASTTLSETNEAVEELTESKQFSEPVYDANAEINQAVTLDKVTNDAVDKQSDISDKSSDDVLTIADADSVTFDSGVVSFLKQGVDKSVKKAALAKLFHSDEFNYISDMDDHTEDFSNIPKLDDSIAKQLRGWVNAVLEESEQVEDLSIERTEEAEMSAVEDETVEPVTEDFKLSQGCDDPRHKTIQQGET</sequence>
<feature type="region of interest" description="Disordered" evidence="1">
    <location>
        <begin position="17"/>
        <end position="39"/>
    </location>
</feature>
<reference evidence="2 3" key="1">
    <citation type="submission" date="2016-11" db="EMBL/GenBank/DDBJ databases">
        <authorList>
            <person name="Klemetsen T."/>
        </authorList>
    </citation>
    <scope>NUCLEOTIDE SEQUENCE [LARGE SCALE GENOMIC DNA]</scope>
    <source>
        <strain evidence="2">MT 2528</strain>
    </source>
</reference>
<gene>
    <name evidence="2" type="ORF">MT2528_0441</name>
</gene>